<comment type="function">
    <text evidence="5">Required for the activity of the bacterial periplasmic transport system of putrescine.</text>
</comment>
<dbReference type="GO" id="GO:0019808">
    <property type="term" value="F:polyamine binding"/>
    <property type="evidence" value="ECO:0007669"/>
    <property type="project" value="InterPro"/>
</dbReference>
<evidence type="ECO:0000256" key="1">
    <source>
        <dbReference type="ARBA" id="ARBA00004418"/>
    </source>
</evidence>
<evidence type="ECO:0000313" key="9">
    <source>
        <dbReference type="Proteomes" id="UP000238563"/>
    </source>
</evidence>
<evidence type="ECO:0000256" key="2">
    <source>
        <dbReference type="ARBA" id="ARBA00022448"/>
    </source>
</evidence>
<proteinExistence type="inferred from homology"/>
<dbReference type="GO" id="GO:0042597">
    <property type="term" value="C:periplasmic space"/>
    <property type="evidence" value="ECO:0007669"/>
    <property type="project" value="UniProtKB-SubCell"/>
</dbReference>
<dbReference type="OrthoDB" id="9769319at2"/>
<sequence>MTQKSYASALGTVRRHAFIAVMTGTMLASWSAGVHAADQLNIYNWGEYINPEVLKKFEDETKIKVNLATYSSNEEMLAKIQGGATGYDIVFPSVHMQDIMAKLDLLQKTDINQYEGFKNIDPSFLRTKSDTKGEYCLPYAWGSVGIMYNRKILGKDITGWHDLLATVKEKKLKFTLLDDMREVLAVGLILNGNTINSTDPKQLQQSADTIIAMKPQVAAFTYDSRPLVQSGDVAAAHFFVGSMVDVFGNQKDLGYVIPEEGATMYQEDMCVLKSAPNKDNAVKFMQFYTRPEVAALNVSQQTNGTPNVPARALTPDRIKNSTEINPTAETMKRLQIFEDLGANLRQVDRVWTRVKTAQ</sequence>
<keyword evidence="2 5" id="KW-0813">Transport</keyword>
<comment type="caution">
    <text evidence="8">The sequence shown here is derived from an EMBL/GenBank/DDBJ whole genome shotgun (WGS) entry which is preliminary data.</text>
</comment>
<dbReference type="AlphaFoldDB" id="A0A2S9JFW6"/>
<dbReference type="PANTHER" id="PTHR30222:SF17">
    <property type="entry name" value="SPERMIDINE_PUTRESCINE-BINDING PERIPLASMIC PROTEIN"/>
    <property type="match status" value="1"/>
</dbReference>
<name>A0A2S9JFW6_9HYPH</name>
<evidence type="ECO:0000256" key="6">
    <source>
        <dbReference type="PIRSR" id="PIRSR019574-1"/>
    </source>
</evidence>
<evidence type="ECO:0000256" key="7">
    <source>
        <dbReference type="SAM" id="SignalP"/>
    </source>
</evidence>
<evidence type="ECO:0000256" key="4">
    <source>
        <dbReference type="ARBA" id="ARBA00022764"/>
    </source>
</evidence>
<keyword evidence="3 7" id="KW-0732">Signal</keyword>
<dbReference type="InterPro" id="IPR006059">
    <property type="entry name" value="SBP"/>
</dbReference>
<protein>
    <recommendedName>
        <fullName evidence="5">Putrescine-binding periplasmic protein</fullName>
    </recommendedName>
</protein>
<dbReference type="CDD" id="cd13590">
    <property type="entry name" value="PBP2_PotD_PotF_like"/>
    <property type="match status" value="1"/>
</dbReference>
<dbReference type="InterPro" id="IPR001188">
    <property type="entry name" value="Sperm_putr-bd"/>
</dbReference>
<feature type="signal peptide" evidence="7">
    <location>
        <begin position="1"/>
        <end position="36"/>
    </location>
</feature>
<accession>A0A2S9JFW6</accession>
<dbReference type="PIRSF" id="PIRSF019574">
    <property type="entry name" value="Periplasmic_polyamine_BP"/>
    <property type="match status" value="1"/>
</dbReference>
<dbReference type="Gene3D" id="3.40.190.10">
    <property type="entry name" value="Periplasmic binding protein-like II"/>
    <property type="match status" value="2"/>
</dbReference>
<dbReference type="Pfam" id="PF13416">
    <property type="entry name" value="SBP_bac_8"/>
    <property type="match status" value="1"/>
</dbReference>
<dbReference type="PRINTS" id="PR00909">
    <property type="entry name" value="SPERMDNBNDNG"/>
</dbReference>
<comment type="subcellular location">
    <subcellularLocation>
        <location evidence="1 5">Periplasm</location>
    </subcellularLocation>
</comment>
<evidence type="ECO:0000256" key="3">
    <source>
        <dbReference type="ARBA" id="ARBA00022729"/>
    </source>
</evidence>
<organism evidence="8 9">
    <name type="scientific">Phyllobacterium myrsinacearum</name>
    <dbReference type="NCBI Taxonomy" id="28101"/>
    <lineage>
        <taxon>Bacteria</taxon>
        <taxon>Pseudomonadati</taxon>
        <taxon>Pseudomonadota</taxon>
        <taxon>Alphaproteobacteria</taxon>
        <taxon>Hyphomicrobiales</taxon>
        <taxon>Phyllobacteriaceae</taxon>
        <taxon>Phyllobacterium</taxon>
    </lineage>
</organism>
<comment type="similarity">
    <text evidence="5">Belongs to the bacterial solute-binding protein PotD/PotF family.</text>
</comment>
<dbReference type="EMBL" id="PVBT01000005">
    <property type="protein sequence ID" value="PRD51796.1"/>
    <property type="molecule type" value="Genomic_DNA"/>
</dbReference>
<dbReference type="PANTHER" id="PTHR30222">
    <property type="entry name" value="SPERMIDINE/PUTRESCINE-BINDING PERIPLASMIC PROTEIN"/>
    <property type="match status" value="1"/>
</dbReference>
<keyword evidence="4 5" id="KW-0574">Periplasm</keyword>
<evidence type="ECO:0000313" key="8">
    <source>
        <dbReference type="EMBL" id="PRD51796.1"/>
    </source>
</evidence>
<evidence type="ECO:0000256" key="5">
    <source>
        <dbReference type="PIRNR" id="PIRNR019574"/>
    </source>
</evidence>
<feature type="binding site" evidence="6">
    <location>
        <begin position="179"/>
        <end position="182"/>
    </location>
    <ligand>
        <name>spermidine</name>
        <dbReference type="ChEBI" id="CHEBI:57834"/>
    </ligand>
</feature>
<dbReference type="GO" id="GO:0015846">
    <property type="term" value="P:polyamine transport"/>
    <property type="evidence" value="ECO:0007669"/>
    <property type="project" value="InterPro"/>
</dbReference>
<dbReference type="SUPFAM" id="SSF53850">
    <property type="entry name" value="Periplasmic binding protein-like II"/>
    <property type="match status" value="1"/>
</dbReference>
<feature type="chain" id="PRO_5015534997" description="Putrescine-binding periplasmic protein" evidence="7">
    <location>
        <begin position="37"/>
        <end position="358"/>
    </location>
</feature>
<reference evidence="8 9" key="1">
    <citation type="submission" date="2018-02" db="EMBL/GenBank/DDBJ databases">
        <title>The draft genome of Phyllobacterium myrsinacearum DSM5892.</title>
        <authorList>
            <person name="Li L."/>
            <person name="Liu L."/>
            <person name="Zhang X."/>
            <person name="Wang T."/>
        </authorList>
    </citation>
    <scope>NUCLEOTIDE SEQUENCE [LARGE SCALE GENOMIC DNA]</scope>
    <source>
        <strain evidence="8 9">DSM 5892</strain>
    </source>
</reference>
<feature type="binding site" evidence="6">
    <location>
        <position position="47"/>
    </location>
    <ligand>
        <name>spermidine</name>
        <dbReference type="ChEBI" id="CHEBI:57834"/>
    </ligand>
</feature>
<dbReference type="Proteomes" id="UP000238563">
    <property type="component" value="Unassembled WGS sequence"/>
</dbReference>
<gene>
    <name evidence="8" type="ORF">C5750_18330</name>
</gene>
<keyword evidence="9" id="KW-1185">Reference proteome</keyword>
<dbReference type="RefSeq" id="WP_105735354.1">
    <property type="nucleotide sequence ID" value="NZ_PVBT01000005.1"/>
</dbReference>